<dbReference type="InterPro" id="IPR054613">
    <property type="entry name" value="Peptidase_S78_dom"/>
</dbReference>
<name>A0A8S5Q2T7_9CAUD</name>
<dbReference type="Pfam" id="PF04586">
    <property type="entry name" value="Peptidase_S78"/>
    <property type="match status" value="1"/>
</dbReference>
<keyword evidence="2 7" id="KW-0645">Protease</keyword>
<feature type="domain" description="Prohead serine protease" evidence="6">
    <location>
        <begin position="8"/>
        <end position="153"/>
    </location>
</feature>
<keyword evidence="5" id="KW-1273">Viral capsid maturation</keyword>
<dbReference type="GO" id="GO:0006508">
    <property type="term" value="P:proteolysis"/>
    <property type="evidence" value="ECO:0007669"/>
    <property type="project" value="UniProtKB-KW"/>
</dbReference>
<reference evidence="7" key="1">
    <citation type="journal article" date="2021" name="Proc. Natl. Acad. Sci. U.S.A.">
        <title>A Catalog of Tens of Thousands of Viruses from Human Metagenomes Reveals Hidden Associations with Chronic Diseases.</title>
        <authorList>
            <person name="Tisza M.J."/>
            <person name="Buck C.B."/>
        </authorList>
    </citation>
    <scope>NUCLEOTIDE SEQUENCE</scope>
    <source>
        <strain evidence="7">Ctcc24</strain>
    </source>
</reference>
<dbReference type="GO" id="GO:0046797">
    <property type="term" value="P:viral procapsid maturation"/>
    <property type="evidence" value="ECO:0007669"/>
    <property type="project" value="UniProtKB-KW"/>
</dbReference>
<evidence type="ECO:0000256" key="5">
    <source>
        <dbReference type="ARBA" id="ARBA00023045"/>
    </source>
</evidence>
<proteinExistence type="predicted"/>
<accession>A0A8S5Q2T7</accession>
<keyword evidence="3" id="KW-0378">Hydrolase</keyword>
<evidence type="ECO:0000256" key="2">
    <source>
        <dbReference type="ARBA" id="ARBA00022670"/>
    </source>
</evidence>
<keyword evidence="1" id="KW-1188">Viral release from host cell</keyword>
<organism evidence="7">
    <name type="scientific">Siphoviridae sp. ctcC24</name>
    <dbReference type="NCBI Taxonomy" id="2825570"/>
    <lineage>
        <taxon>Viruses</taxon>
        <taxon>Duplodnaviria</taxon>
        <taxon>Heunggongvirae</taxon>
        <taxon>Uroviricota</taxon>
        <taxon>Caudoviricetes</taxon>
    </lineage>
</organism>
<evidence type="ECO:0000259" key="6">
    <source>
        <dbReference type="Pfam" id="PF04586"/>
    </source>
</evidence>
<evidence type="ECO:0000256" key="4">
    <source>
        <dbReference type="ARBA" id="ARBA00022950"/>
    </source>
</evidence>
<dbReference type="GO" id="GO:0008233">
    <property type="term" value="F:peptidase activity"/>
    <property type="evidence" value="ECO:0007669"/>
    <property type="project" value="UniProtKB-KW"/>
</dbReference>
<dbReference type="EMBL" id="BK015559">
    <property type="protein sequence ID" value="DAE12852.1"/>
    <property type="molecule type" value="Genomic_DNA"/>
</dbReference>
<keyword evidence="4" id="KW-0118">Viral capsid assembly</keyword>
<evidence type="ECO:0000256" key="3">
    <source>
        <dbReference type="ARBA" id="ARBA00022801"/>
    </source>
</evidence>
<evidence type="ECO:0000256" key="1">
    <source>
        <dbReference type="ARBA" id="ARBA00022612"/>
    </source>
</evidence>
<evidence type="ECO:0000313" key="7">
    <source>
        <dbReference type="EMBL" id="DAE12852.1"/>
    </source>
</evidence>
<protein>
    <submittedName>
        <fullName evidence="7">Prohead serine protease</fullName>
    </submittedName>
</protein>
<sequence>MRIEIRNDSVLLDGYVNAVLRDSRPLRGPQGPFVEQIMPHAFERALERAKNVDLMLNHERKIGSTAEGNLELFEDAIGLRAICTVTDPEVIQKAREEKLRGWSFGFIERRANMEDAENGIKRRYVEDLDLKEVTIVDDRKIPCYTATSIETRAGDEAIQETRFETFRAVTVDERTPLDESEPAPPDYSLYEKRIKVLNLGGTNE</sequence>